<evidence type="ECO:0000256" key="2">
    <source>
        <dbReference type="ARBA" id="ARBA00022645"/>
    </source>
</evidence>
<keyword evidence="5" id="KW-0720">Serine protease</keyword>
<dbReference type="GO" id="GO:0006508">
    <property type="term" value="P:proteolysis"/>
    <property type="evidence" value="ECO:0007669"/>
    <property type="project" value="UniProtKB-KW"/>
</dbReference>
<feature type="active site" description="Charge relay system" evidence="6">
    <location>
        <position position="313"/>
    </location>
</feature>
<dbReference type="Gene3D" id="3.50.30.60">
    <property type="entry name" value="LD-carboxypeptidase A C-terminal domain-like"/>
    <property type="match status" value="1"/>
</dbReference>
<dbReference type="InterPro" id="IPR029062">
    <property type="entry name" value="Class_I_gatase-like"/>
</dbReference>
<organism evidence="9 10">
    <name type="scientific">Herbinix luporum</name>
    <dbReference type="NCBI Taxonomy" id="1679721"/>
    <lineage>
        <taxon>Bacteria</taxon>
        <taxon>Bacillati</taxon>
        <taxon>Bacillota</taxon>
        <taxon>Clostridia</taxon>
        <taxon>Lachnospirales</taxon>
        <taxon>Lachnospiraceae</taxon>
        <taxon>Herbinix</taxon>
    </lineage>
</organism>
<keyword evidence="10" id="KW-1185">Reference proteome</keyword>
<evidence type="ECO:0000256" key="6">
    <source>
        <dbReference type="PIRSR" id="PIRSR028757-1"/>
    </source>
</evidence>
<sequence length="342" mass="38874">MIYPVNLEKGNCIGVTATSAGFDGETDYRRLDNAISHFKRLGYYVITTPNVKTCHKGRSGHGKTRAEELMELYKDPKVRVIFAASGGDFLVEMLPYIDFNLILDNPKWIQGFSDTTGLNFTITTNLDIATIYSYNFSTFGMAKWHKSLSNNILILEGNDILQESFDLYQDGYYKRITGLEEFVLEREVQWKNILPSGSNDNKEIHIKGRLLGGCLDCLLNLVGTRFDKTKEFVEKYREDGILWFLESYDLNSAALIRGLWQLKEAGWFKNAVGFIFGRPAMYDNIFDISYEEAISSVLGELGLPIIMEADIGHKHPQFTMINGAIATVKAYNNKGNIIFERR</sequence>
<protein>
    <recommendedName>
        <fullName evidence="11">LD-carboxypeptidase</fullName>
    </recommendedName>
</protein>
<dbReference type="SUPFAM" id="SSF52317">
    <property type="entry name" value="Class I glutamine amidotransferase-like"/>
    <property type="match status" value="1"/>
</dbReference>
<evidence type="ECO:0000313" key="9">
    <source>
        <dbReference type="EMBL" id="CUH92117.1"/>
    </source>
</evidence>
<dbReference type="Pfam" id="PF02016">
    <property type="entry name" value="Peptidase_S66"/>
    <property type="match status" value="1"/>
</dbReference>
<dbReference type="GO" id="GO:0008236">
    <property type="term" value="F:serine-type peptidase activity"/>
    <property type="evidence" value="ECO:0007669"/>
    <property type="project" value="UniProtKB-KW"/>
</dbReference>
<evidence type="ECO:0008006" key="11">
    <source>
        <dbReference type="Google" id="ProtNLM"/>
    </source>
</evidence>
<dbReference type="EMBL" id="LN879430">
    <property type="protein sequence ID" value="CUH92117.1"/>
    <property type="molecule type" value="Genomic_DNA"/>
</dbReference>
<evidence type="ECO:0000259" key="7">
    <source>
        <dbReference type="Pfam" id="PF02016"/>
    </source>
</evidence>
<reference evidence="9" key="1">
    <citation type="submission" date="2015-09" db="EMBL/GenBank/DDBJ databases">
        <title>Genome analysis of Pseudomonas syringae pv. porri LMG.</title>
        <authorList>
            <person name="Rombouts S."/>
        </authorList>
    </citation>
    <scope>NUCLEOTIDE SEQUENCE</scope>
    <source>
        <strain evidence="9">SD1D</strain>
    </source>
</reference>
<evidence type="ECO:0000256" key="3">
    <source>
        <dbReference type="ARBA" id="ARBA00022670"/>
    </source>
</evidence>
<dbReference type="PANTHER" id="PTHR30237:SF2">
    <property type="entry name" value="MUREIN TETRAPEPTIDE CARBOXYPEPTIDASE"/>
    <property type="match status" value="1"/>
</dbReference>
<dbReference type="KEGG" id="hsd:SD1D_0565"/>
<name>A0A0K8J3Q3_9FIRM</name>
<dbReference type="SUPFAM" id="SSF141986">
    <property type="entry name" value="LD-carboxypeptidase A C-terminal domain-like"/>
    <property type="match status" value="1"/>
</dbReference>
<dbReference type="CDD" id="cd07062">
    <property type="entry name" value="Peptidase_S66_mccF_like"/>
    <property type="match status" value="1"/>
</dbReference>
<proteinExistence type="inferred from homology"/>
<dbReference type="RefSeq" id="WP_058257515.1">
    <property type="nucleotide sequence ID" value="NZ_DUPS01000057.1"/>
</dbReference>
<dbReference type="PIRSF" id="PIRSF028757">
    <property type="entry name" value="LD-carboxypeptidase"/>
    <property type="match status" value="1"/>
</dbReference>
<evidence type="ECO:0000256" key="1">
    <source>
        <dbReference type="ARBA" id="ARBA00010233"/>
    </source>
</evidence>
<feature type="active site" description="Charge relay system" evidence="6">
    <location>
        <position position="246"/>
    </location>
</feature>
<dbReference type="Gene3D" id="3.40.50.10740">
    <property type="entry name" value="Class I glutamine amidotransferase-like"/>
    <property type="match status" value="1"/>
</dbReference>
<feature type="domain" description="LD-carboxypeptidase N-terminal" evidence="7">
    <location>
        <begin position="13"/>
        <end position="132"/>
    </location>
</feature>
<dbReference type="InterPro" id="IPR027461">
    <property type="entry name" value="Carboxypeptidase_A_C_sf"/>
</dbReference>
<comment type="similarity">
    <text evidence="1">Belongs to the peptidase S66 family.</text>
</comment>
<dbReference type="GO" id="GO:0004180">
    <property type="term" value="F:carboxypeptidase activity"/>
    <property type="evidence" value="ECO:0007669"/>
    <property type="project" value="UniProtKB-KW"/>
</dbReference>
<dbReference type="AlphaFoldDB" id="A0A0K8J3Q3"/>
<dbReference type="Pfam" id="PF17676">
    <property type="entry name" value="Peptidase_S66C"/>
    <property type="match status" value="1"/>
</dbReference>
<evidence type="ECO:0000256" key="5">
    <source>
        <dbReference type="ARBA" id="ARBA00022825"/>
    </source>
</evidence>
<dbReference type="InterPro" id="IPR027478">
    <property type="entry name" value="LdcA_N"/>
</dbReference>
<keyword evidence="2" id="KW-0121">Carboxypeptidase</keyword>
<feature type="active site" description="Nucleophile" evidence="6">
    <location>
        <position position="113"/>
    </location>
</feature>
<feature type="domain" description="LD-carboxypeptidase C-terminal" evidence="8">
    <location>
        <begin position="207"/>
        <end position="328"/>
    </location>
</feature>
<dbReference type="InterPro" id="IPR040449">
    <property type="entry name" value="Peptidase_S66_N"/>
</dbReference>
<dbReference type="InterPro" id="IPR003507">
    <property type="entry name" value="S66_fam"/>
</dbReference>
<dbReference type="PANTHER" id="PTHR30237">
    <property type="entry name" value="MURAMOYLTETRAPEPTIDE CARBOXYPEPTIDASE"/>
    <property type="match status" value="1"/>
</dbReference>
<dbReference type="InterPro" id="IPR040921">
    <property type="entry name" value="Peptidase_S66C"/>
</dbReference>
<keyword evidence="4" id="KW-0378">Hydrolase</keyword>
<evidence type="ECO:0000313" key="10">
    <source>
        <dbReference type="Proteomes" id="UP000196053"/>
    </source>
</evidence>
<accession>A0A0K8J3Q3</accession>
<evidence type="ECO:0000256" key="4">
    <source>
        <dbReference type="ARBA" id="ARBA00022801"/>
    </source>
</evidence>
<keyword evidence="3" id="KW-0645">Protease</keyword>
<evidence type="ECO:0000259" key="8">
    <source>
        <dbReference type="Pfam" id="PF17676"/>
    </source>
</evidence>
<gene>
    <name evidence="9" type="ORF">SD1D_0565</name>
</gene>
<dbReference type="Proteomes" id="UP000196053">
    <property type="component" value="Chromosome I"/>
</dbReference>